<gene>
    <name evidence="2" type="ORF">F5X68DRAFT_216909</name>
</gene>
<sequence>MSLLIIAFLVDASMASGRMRFGRVWLMRMSSACGGDFGAEIGMSSTSALVHSVARRPCIVPGLDVSAQLTS</sequence>
<keyword evidence="1" id="KW-0732">Signal</keyword>
<evidence type="ECO:0008006" key="4">
    <source>
        <dbReference type="Google" id="ProtNLM"/>
    </source>
</evidence>
<reference evidence="2" key="1">
    <citation type="journal article" date="2021" name="Nat. Commun.">
        <title>Genetic determinants of endophytism in the Arabidopsis root mycobiome.</title>
        <authorList>
            <person name="Mesny F."/>
            <person name="Miyauchi S."/>
            <person name="Thiergart T."/>
            <person name="Pickel B."/>
            <person name="Atanasova L."/>
            <person name="Karlsson M."/>
            <person name="Huettel B."/>
            <person name="Barry K.W."/>
            <person name="Haridas S."/>
            <person name="Chen C."/>
            <person name="Bauer D."/>
            <person name="Andreopoulos W."/>
            <person name="Pangilinan J."/>
            <person name="LaButti K."/>
            <person name="Riley R."/>
            <person name="Lipzen A."/>
            <person name="Clum A."/>
            <person name="Drula E."/>
            <person name="Henrissat B."/>
            <person name="Kohler A."/>
            <person name="Grigoriev I.V."/>
            <person name="Martin F.M."/>
            <person name="Hacquard S."/>
        </authorList>
    </citation>
    <scope>NUCLEOTIDE SEQUENCE</scope>
    <source>
        <strain evidence="2">MPI-SDFR-AT-0117</strain>
    </source>
</reference>
<dbReference type="EMBL" id="JAGSXJ010000035">
    <property type="protein sequence ID" value="KAH6667022.1"/>
    <property type="molecule type" value="Genomic_DNA"/>
</dbReference>
<feature type="signal peptide" evidence="1">
    <location>
        <begin position="1"/>
        <end position="15"/>
    </location>
</feature>
<protein>
    <recommendedName>
        <fullName evidence="4">Secreted protein</fullName>
    </recommendedName>
</protein>
<evidence type="ECO:0000313" key="3">
    <source>
        <dbReference type="Proteomes" id="UP000770015"/>
    </source>
</evidence>
<name>A0A9P8UZZ2_9PEZI</name>
<organism evidence="2 3">
    <name type="scientific">Plectosphaerella plurivora</name>
    <dbReference type="NCBI Taxonomy" id="936078"/>
    <lineage>
        <taxon>Eukaryota</taxon>
        <taxon>Fungi</taxon>
        <taxon>Dikarya</taxon>
        <taxon>Ascomycota</taxon>
        <taxon>Pezizomycotina</taxon>
        <taxon>Sordariomycetes</taxon>
        <taxon>Hypocreomycetidae</taxon>
        <taxon>Glomerellales</taxon>
        <taxon>Plectosphaerellaceae</taxon>
        <taxon>Plectosphaerella</taxon>
    </lineage>
</organism>
<evidence type="ECO:0000256" key="1">
    <source>
        <dbReference type="SAM" id="SignalP"/>
    </source>
</evidence>
<feature type="chain" id="PRO_5040171763" description="Secreted protein" evidence="1">
    <location>
        <begin position="16"/>
        <end position="71"/>
    </location>
</feature>
<evidence type="ECO:0000313" key="2">
    <source>
        <dbReference type="EMBL" id="KAH6667022.1"/>
    </source>
</evidence>
<dbReference type="Proteomes" id="UP000770015">
    <property type="component" value="Unassembled WGS sequence"/>
</dbReference>
<dbReference type="AlphaFoldDB" id="A0A9P8UZZ2"/>
<proteinExistence type="predicted"/>
<comment type="caution">
    <text evidence="2">The sequence shown here is derived from an EMBL/GenBank/DDBJ whole genome shotgun (WGS) entry which is preliminary data.</text>
</comment>
<keyword evidence="3" id="KW-1185">Reference proteome</keyword>
<accession>A0A9P8UZZ2</accession>